<dbReference type="RefSeq" id="WP_244318426.1">
    <property type="nucleotide sequence ID" value="NZ_VIWW01000001.1"/>
</dbReference>
<dbReference type="EMBL" id="VIWW01000001">
    <property type="protein sequence ID" value="TWG06463.1"/>
    <property type="molecule type" value="Genomic_DNA"/>
</dbReference>
<proteinExistence type="predicted"/>
<dbReference type="AlphaFoldDB" id="A0A561V4E9"/>
<comment type="caution">
    <text evidence="1">The sequence shown here is derived from an EMBL/GenBank/DDBJ whole genome shotgun (WGS) entry which is preliminary data.</text>
</comment>
<evidence type="ECO:0008006" key="3">
    <source>
        <dbReference type="Google" id="ProtNLM"/>
    </source>
</evidence>
<evidence type="ECO:0000313" key="1">
    <source>
        <dbReference type="EMBL" id="TWG06463.1"/>
    </source>
</evidence>
<sequence>MLGQGARATSDAVHEARRPWGIWLTRGKDGRLTAYVPDGGGLRRWTETRPGGPAWGESDVVPAPELTHLSVAQNADAYVHFAGRRERPAAEGGVTVDIVHAIQYQTGRPLSAWQSVGNPHKEADVGARFGAPTVVVSPSGEVTIAVRNGRGGMMVRRERADGRWRRWEDLRCRRIEQVPAVVALSTGYVEILAATDKETLHWAQDKPGGGWGDVQRSKRVVAPGSLAVLETSPGRATYYWTDPAAGVVAYRTDGEPIDLGGAPSDDTHAAVRAELDGLDCTVLAHRGSSGTAFVGVAVTEDEANGVWWSDTGAPCLTAPALIHDAHDRVVMAVVGQDGAPRVARQTDGPGLSFDEWRAL</sequence>
<protein>
    <recommendedName>
        <fullName evidence="3">Pyrroloquinoline-quinone binding quinoprotein</fullName>
    </recommendedName>
</protein>
<name>A0A561V4E9_9ACTN</name>
<dbReference type="SUPFAM" id="SSF89372">
    <property type="entry name" value="Fucose-specific lectin"/>
    <property type="match status" value="1"/>
</dbReference>
<gene>
    <name evidence="1" type="ORF">FHX80_114958</name>
</gene>
<reference evidence="1 2" key="1">
    <citation type="submission" date="2019-06" db="EMBL/GenBank/DDBJ databases">
        <title>Sequencing the genomes of 1000 actinobacteria strains.</title>
        <authorList>
            <person name="Klenk H.-P."/>
        </authorList>
    </citation>
    <scope>NUCLEOTIDE SEQUENCE [LARGE SCALE GENOMIC DNA]</scope>
    <source>
        <strain evidence="1 2">DSM 42059</strain>
    </source>
</reference>
<organism evidence="1 2">
    <name type="scientific">Streptomyces brevispora</name>
    <dbReference type="NCBI Taxonomy" id="887462"/>
    <lineage>
        <taxon>Bacteria</taxon>
        <taxon>Bacillati</taxon>
        <taxon>Actinomycetota</taxon>
        <taxon>Actinomycetes</taxon>
        <taxon>Kitasatosporales</taxon>
        <taxon>Streptomycetaceae</taxon>
        <taxon>Streptomyces</taxon>
    </lineage>
</organism>
<accession>A0A561V4E9</accession>
<dbReference type="Proteomes" id="UP000318186">
    <property type="component" value="Unassembled WGS sequence"/>
</dbReference>
<evidence type="ECO:0000313" key="2">
    <source>
        <dbReference type="Proteomes" id="UP000318186"/>
    </source>
</evidence>